<dbReference type="RefSeq" id="WP_273926847.1">
    <property type="nucleotide sequence ID" value="NZ_JAQSIO010000003.1"/>
</dbReference>
<dbReference type="InterPro" id="IPR036770">
    <property type="entry name" value="Ankyrin_rpt-contain_sf"/>
</dbReference>
<evidence type="ECO:0000313" key="6">
    <source>
        <dbReference type="Proteomes" id="UP001528672"/>
    </source>
</evidence>
<feature type="repeat" description="ANK" evidence="3">
    <location>
        <begin position="124"/>
        <end position="159"/>
    </location>
</feature>
<name>A0ABT5MF31_9BURK</name>
<feature type="chain" id="PRO_5045368592" evidence="4">
    <location>
        <begin position="27"/>
        <end position="226"/>
    </location>
</feature>
<dbReference type="PROSITE" id="PS50088">
    <property type="entry name" value="ANK_REPEAT"/>
    <property type="match status" value="3"/>
</dbReference>
<dbReference type="EMBL" id="JAQSIO010000003">
    <property type="protein sequence ID" value="MDD0815193.1"/>
    <property type="molecule type" value="Genomic_DNA"/>
</dbReference>
<dbReference type="SUPFAM" id="SSF48403">
    <property type="entry name" value="Ankyrin repeat"/>
    <property type="match status" value="1"/>
</dbReference>
<accession>A0ABT5MF31</accession>
<evidence type="ECO:0000313" key="5">
    <source>
        <dbReference type="EMBL" id="MDD0815193.1"/>
    </source>
</evidence>
<dbReference type="PANTHER" id="PTHR24173:SF74">
    <property type="entry name" value="ANKYRIN REPEAT DOMAIN-CONTAINING PROTEIN 16"/>
    <property type="match status" value="1"/>
</dbReference>
<feature type="repeat" description="ANK" evidence="3">
    <location>
        <begin position="94"/>
        <end position="126"/>
    </location>
</feature>
<proteinExistence type="predicted"/>
<keyword evidence="2 3" id="KW-0040">ANK repeat</keyword>
<dbReference type="InterPro" id="IPR002110">
    <property type="entry name" value="Ankyrin_rpt"/>
</dbReference>
<reference evidence="5 6" key="1">
    <citation type="submission" date="2023-02" db="EMBL/GenBank/DDBJ databases">
        <title>Bacterial whole genome sequence for Curvibacter sp. HBC28.</title>
        <authorList>
            <person name="Le V."/>
            <person name="Ko S.-R."/>
            <person name="Ahn C.-Y."/>
            <person name="Oh H.-M."/>
        </authorList>
    </citation>
    <scope>NUCLEOTIDE SEQUENCE [LARGE SCALE GENOMIC DNA]</scope>
    <source>
        <strain evidence="5 6">HBC28</strain>
    </source>
</reference>
<evidence type="ECO:0000256" key="3">
    <source>
        <dbReference type="PROSITE-ProRule" id="PRU00023"/>
    </source>
</evidence>
<evidence type="ECO:0000256" key="2">
    <source>
        <dbReference type="ARBA" id="ARBA00023043"/>
    </source>
</evidence>
<evidence type="ECO:0000256" key="4">
    <source>
        <dbReference type="SAM" id="SignalP"/>
    </source>
</evidence>
<protein>
    <submittedName>
        <fullName evidence="5">Ankyrin repeat domain-containing protein</fullName>
    </submittedName>
</protein>
<dbReference type="PROSITE" id="PS50297">
    <property type="entry name" value="ANK_REP_REGION"/>
    <property type="match status" value="3"/>
</dbReference>
<dbReference type="InterPro" id="IPR006311">
    <property type="entry name" value="TAT_signal"/>
</dbReference>
<dbReference type="PROSITE" id="PS51318">
    <property type="entry name" value="TAT"/>
    <property type="match status" value="1"/>
</dbReference>
<sequence>MNSTRRTWLTAGLAASILLGLGRAHAGSFEDFFVAVRRDDARTIQTLLARGFDPNTVDETGQPALMLAFNLESYRAMEALLKSPQIKAELRNARGESLLMLAAIKGDLRLAKWLIDGGADVNKTGWTPLHYACSGTSPQQVDMARLLLENSAYIDAESPNGSTPLMMAAMYGTTDTLTLLLAEGADASLRNQQGLTAIEFAQRVGRSSNVEAIAAALRKRQPKGTW</sequence>
<dbReference type="Proteomes" id="UP001528672">
    <property type="component" value="Unassembled WGS sequence"/>
</dbReference>
<dbReference type="SMART" id="SM00248">
    <property type="entry name" value="ANK"/>
    <property type="match status" value="4"/>
</dbReference>
<organism evidence="5 6">
    <name type="scientific">Curvibacter microcysteis</name>
    <dbReference type="NCBI Taxonomy" id="3026419"/>
    <lineage>
        <taxon>Bacteria</taxon>
        <taxon>Pseudomonadati</taxon>
        <taxon>Pseudomonadota</taxon>
        <taxon>Betaproteobacteria</taxon>
        <taxon>Burkholderiales</taxon>
        <taxon>Comamonadaceae</taxon>
        <taxon>Curvibacter</taxon>
    </lineage>
</organism>
<evidence type="ECO:0000256" key="1">
    <source>
        <dbReference type="ARBA" id="ARBA00022737"/>
    </source>
</evidence>
<gene>
    <name evidence="5" type="ORF">PSQ39_11180</name>
</gene>
<dbReference type="Gene3D" id="1.25.40.20">
    <property type="entry name" value="Ankyrin repeat-containing domain"/>
    <property type="match status" value="1"/>
</dbReference>
<keyword evidence="6" id="KW-1185">Reference proteome</keyword>
<dbReference type="Pfam" id="PF00023">
    <property type="entry name" value="Ank"/>
    <property type="match status" value="1"/>
</dbReference>
<feature type="repeat" description="ANK" evidence="3">
    <location>
        <begin position="160"/>
        <end position="192"/>
    </location>
</feature>
<keyword evidence="1" id="KW-0677">Repeat</keyword>
<comment type="caution">
    <text evidence="5">The sequence shown here is derived from an EMBL/GenBank/DDBJ whole genome shotgun (WGS) entry which is preliminary data.</text>
</comment>
<dbReference type="PANTHER" id="PTHR24173">
    <property type="entry name" value="ANKYRIN REPEAT CONTAINING"/>
    <property type="match status" value="1"/>
</dbReference>
<feature type="signal peptide" evidence="4">
    <location>
        <begin position="1"/>
        <end position="26"/>
    </location>
</feature>
<keyword evidence="4" id="KW-0732">Signal</keyword>
<dbReference type="Pfam" id="PF12796">
    <property type="entry name" value="Ank_2"/>
    <property type="match status" value="1"/>
</dbReference>